<evidence type="ECO:0000256" key="1">
    <source>
        <dbReference type="SAM" id="SignalP"/>
    </source>
</evidence>
<feature type="chain" id="PRO_5045570327" evidence="1">
    <location>
        <begin position="19"/>
        <end position="141"/>
    </location>
</feature>
<keyword evidence="1" id="KW-0732">Signal</keyword>
<proteinExistence type="predicted"/>
<dbReference type="EMBL" id="JBDIZK010000015">
    <property type="protein sequence ID" value="MEN3749590.1"/>
    <property type="molecule type" value="Genomic_DNA"/>
</dbReference>
<accession>A0ABV0BHN1</accession>
<dbReference type="RefSeq" id="WP_346248636.1">
    <property type="nucleotide sequence ID" value="NZ_JBDIZK010000015.1"/>
</dbReference>
<sequence>MRLPLLLIALVLAAPAHAQSADTEAEIDRLWTENGTRLQAGGIDRPAFRLYHYWSLGQYMIGMCAPHLPESDVRRWRDWWRDKPLVRAPGGPELLEGGTLAYDAGVADRKRNAMSRDQCLPAVTSWAREFETVVAMAVETP</sequence>
<feature type="signal peptide" evidence="1">
    <location>
        <begin position="1"/>
        <end position="18"/>
    </location>
</feature>
<organism evidence="2 3">
    <name type="scientific">Sphingomonas rustica</name>
    <dbReference type="NCBI Taxonomy" id="3103142"/>
    <lineage>
        <taxon>Bacteria</taxon>
        <taxon>Pseudomonadati</taxon>
        <taxon>Pseudomonadota</taxon>
        <taxon>Alphaproteobacteria</taxon>
        <taxon>Sphingomonadales</taxon>
        <taxon>Sphingomonadaceae</taxon>
        <taxon>Sphingomonas</taxon>
    </lineage>
</organism>
<keyword evidence="3" id="KW-1185">Reference proteome</keyword>
<protein>
    <submittedName>
        <fullName evidence="2">Uncharacterized protein</fullName>
    </submittedName>
</protein>
<evidence type="ECO:0000313" key="2">
    <source>
        <dbReference type="EMBL" id="MEN3749590.1"/>
    </source>
</evidence>
<comment type="caution">
    <text evidence="2">The sequence shown here is derived from an EMBL/GenBank/DDBJ whole genome shotgun (WGS) entry which is preliminary data.</text>
</comment>
<evidence type="ECO:0000313" key="3">
    <source>
        <dbReference type="Proteomes" id="UP001427805"/>
    </source>
</evidence>
<gene>
    <name evidence="2" type="ORF">TPR58_20625</name>
</gene>
<reference evidence="2 3" key="1">
    <citation type="submission" date="2024-05" db="EMBL/GenBank/DDBJ databases">
        <title>Sphingomonas sp. HF-S3 16S ribosomal RNA gene Genome sequencing and assembly.</title>
        <authorList>
            <person name="Lee H."/>
        </authorList>
    </citation>
    <scope>NUCLEOTIDE SEQUENCE [LARGE SCALE GENOMIC DNA]</scope>
    <source>
        <strain evidence="2 3">HF-S3</strain>
    </source>
</reference>
<dbReference type="Proteomes" id="UP001427805">
    <property type="component" value="Unassembled WGS sequence"/>
</dbReference>
<name>A0ABV0BHN1_9SPHN</name>